<gene>
    <name evidence="4" type="ORF">LPB04_06595</name>
</gene>
<dbReference type="SUPFAM" id="SSF52283">
    <property type="entry name" value="Formate/glycerate dehydrogenase catalytic domain-like"/>
    <property type="match status" value="1"/>
</dbReference>
<evidence type="ECO:0000256" key="1">
    <source>
        <dbReference type="ARBA" id="ARBA00023002"/>
    </source>
</evidence>
<dbReference type="InterPro" id="IPR007886">
    <property type="entry name" value="AlaDH/PNT_N"/>
</dbReference>
<dbReference type="CDD" id="cd12181">
    <property type="entry name" value="ceo_syn"/>
    <property type="match status" value="1"/>
</dbReference>
<dbReference type="GO" id="GO:0000286">
    <property type="term" value="F:alanine dehydrogenase activity"/>
    <property type="evidence" value="ECO:0007669"/>
    <property type="project" value="TreeGrafter"/>
</dbReference>
<dbReference type="AlphaFoldDB" id="A0A7L9U7Y3"/>
<dbReference type="GO" id="GO:0006524">
    <property type="term" value="P:alanine catabolic process"/>
    <property type="evidence" value="ECO:0007669"/>
    <property type="project" value="TreeGrafter"/>
</dbReference>
<organism evidence="4 5">
    <name type="scientific">Massilia litorea</name>
    <dbReference type="NCBI Taxonomy" id="2769491"/>
    <lineage>
        <taxon>Bacteria</taxon>
        <taxon>Pseudomonadati</taxon>
        <taxon>Pseudomonadota</taxon>
        <taxon>Betaproteobacteria</taxon>
        <taxon>Burkholderiales</taxon>
        <taxon>Oxalobacteraceae</taxon>
        <taxon>Telluria group</taxon>
        <taxon>Massilia</taxon>
    </lineage>
</organism>
<accession>A0A7L9U7Y3</accession>
<feature type="domain" description="Alanine dehydrogenase/pyridine nucleotide transhydrogenase NAD(H)-binding" evidence="2">
    <location>
        <begin position="134"/>
        <end position="260"/>
    </location>
</feature>
<dbReference type="PANTHER" id="PTHR42795:SF1">
    <property type="entry name" value="ALANINE DEHYDROGENASE"/>
    <property type="match status" value="1"/>
</dbReference>
<dbReference type="PANTHER" id="PTHR42795">
    <property type="entry name" value="ALANINE DEHYDROGENASE"/>
    <property type="match status" value="1"/>
</dbReference>
<dbReference type="InterPro" id="IPR046951">
    <property type="entry name" value="CEOS"/>
</dbReference>
<evidence type="ECO:0000259" key="3">
    <source>
        <dbReference type="SMART" id="SM01003"/>
    </source>
</evidence>
<dbReference type="Pfam" id="PF05222">
    <property type="entry name" value="AlaDh_PNT_N"/>
    <property type="match status" value="1"/>
</dbReference>
<name>A0A7L9U7Y3_9BURK</name>
<reference evidence="4 5" key="1">
    <citation type="submission" date="2020-10" db="EMBL/GenBank/DDBJ databases">
        <title>Genome sequencing of Massilia sp. LPB0304.</title>
        <authorList>
            <person name="Kim J."/>
        </authorList>
    </citation>
    <scope>NUCLEOTIDE SEQUENCE [LARGE SCALE GENOMIC DNA]</scope>
    <source>
        <strain evidence="4 5">LPB0304</strain>
    </source>
</reference>
<evidence type="ECO:0000313" key="5">
    <source>
        <dbReference type="Proteomes" id="UP000593875"/>
    </source>
</evidence>
<dbReference type="SMART" id="SM01003">
    <property type="entry name" value="AlaDh_PNT_N"/>
    <property type="match status" value="1"/>
</dbReference>
<dbReference type="GO" id="GO:0047126">
    <property type="term" value="F:N5-(carboxyethyl)ornithine synthase activity"/>
    <property type="evidence" value="ECO:0007669"/>
    <property type="project" value="InterPro"/>
</dbReference>
<dbReference type="InterPro" id="IPR036291">
    <property type="entry name" value="NAD(P)-bd_dom_sf"/>
</dbReference>
<dbReference type="GO" id="GO:0005886">
    <property type="term" value="C:plasma membrane"/>
    <property type="evidence" value="ECO:0007669"/>
    <property type="project" value="TreeGrafter"/>
</dbReference>
<dbReference type="Proteomes" id="UP000593875">
    <property type="component" value="Chromosome"/>
</dbReference>
<sequence>MKTVGLMISTKENEKRRAMLPKHIERIRNRGQLYFEAGYGETFGHKDDEYRAAGAHVVSREEALSKDVIVDPKIGDATYLSELRSGQTVFGWVHAVQNRSITDKIIDKEVTAIAWEDMFEGGRHVFWRSNELAGEAAIMHAFTLYGKLVYECKVALIGRGNVARGAHRVLSCMGAHINVYERRTESLLRQELSKYDVVVNGLLWDVYRKDHIIYREDLPKLRNPAMIVDISCDRAGAIETSRPTTIEDPVYTVDGVLHYAVDHTPALIGYSVTACLGEEMVNYLDTIIEDRIEEDPVLRPAICIRNGNIVDQRIIDFQKR</sequence>
<protein>
    <submittedName>
        <fullName evidence="4">N(5)-(Carboxyethyl)ornithine synthase</fullName>
    </submittedName>
</protein>
<evidence type="ECO:0000259" key="2">
    <source>
        <dbReference type="SMART" id="SM01002"/>
    </source>
</evidence>
<proteinExistence type="predicted"/>
<dbReference type="EMBL" id="CP062941">
    <property type="protein sequence ID" value="QOL50950.1"/>
    <property type="molecule type" value="Genomic_DNA"/>
</dbReference>
<dbReference type="InterPro" id="IPR007698">
    <property type="entry name" value="AlaDH/PNT_NAD(H)-bd"/>
</dbReference>
<dbReference type="Gene3D" id="3.40.50.720">
    <property type="entry name" value="NAD(P)-binding Rossmann-like Domain"/>
    <property type="match status" value="2"/>
</dbReference>
<keyword evidence="5" id="KW-1185">Reference proteome</keyword>
<feature type="domain" description="Alanine dehydrogenase/pyridine nucleotide transhydrogenase N-terminal" evidence="3">
    <location>
        <begin position="5"/>
        <end position="133"/>
    </location>
</feature>
<keyword evidence="1" id="KW-0560">Oxidoreductase</keyword>
<dbReference type="KEGG" id="mlir:LPB04_06595"/>
<dbReference type="Pfam" id="PF01262">
    <property type="entry name" value="AlaDh_PNT_C"/>
    <property type="match status" value="1"/>
</dbReference>
<dbReference type="RefSeq" id="WP_193687934.1">
    <property type="nucleotide sequence ID" value="NZ_CP062941.1"/>
</dbReference>
<evidence type="ECO:0000313" key="4">
    <source>
        <dbReference type="EMBL" id="QOL50950.1"/>
    </source>
</evidence>
<dbReference type="SUPFAM" id="SSF51735">
    <property type="entry name" value="NAD(P)-binding Rossmann-fold domains"/>
    <property type="match status" value="1"/>
</dbReference>
<dbReference type="SMART" id="SM01002">
    <property type="entry name" value="AlaDh_PNT_C"/>
    <property type="match status" value="1"/>
</dbReference>